<protein>
    <recommendedName>
        <fullName evidence="3">Sjoegren syndrome nuclear autoantigen 1</fullName>
    </recommendedName>
</protein>
<name>A0A0A9XJ79_LYGHE</name>
<proteinExistence type="predicted"/>
<gene>
    <name evidence="2" type="ORF">CM83_2946</name>
</gene>
<reference evidence="2" key="2">
    <citation type="submission" date="2014-07" db="EMBL/GenBank/DDBJ databases">
        <authorList>
            <person name="Hull J."/>
        </authorList>
    </citation>
    <scope>NUCLEOTIDE SEQUENCE</scope>
</reference>
<feature type="coiled-coil region" evidence="1">
    <location>
        <begin position="26"/>
        <end position="60"/>
    </location>
</feature>
<evidence type="ECO:0000313" key="2">
    <source>
        <dbReference type="EMBL" id="JAG20782.1"/>
    </source>
</evidence>
<evidence type="ECO:0000256" key="1">
    <source>
        <dbReference type="SAM" id="Coils"/>
    </source>
</evidence>
<dbReference type="GO" id="GO:0036064">
    <property type="term" value="C:ciliary basal body"/>
    <property type="evidence" value="ECO:0007669"/>
    <property type="project" value="TreeGrafter"/>
</dbReference>
<organism evidence="2">
    <name type="scientific">Lygus hesperus</name>
    <name type="common">Western plant bug</name>
    <dbReference type="NCBI Taxonomy" id="30085"/>
    <lineage>
        <taxon>Eukaryota</taxon>
        <taxon>Metazoa</taxon>
        <taxon>Ecdysozoa</taxon>
        <taxon>Arthropoda</taxon>
        <taxon>Hexapoda</taxon>
        <taxon>Insecta</taxon>
        <taxon>Pterygota</taxon>
        <taxon>Neoptera</taxon>
        <taxon>Paraneoptera</taxon>
        <taxon>Hemiptera</taxon>
        <taxon>Heteroptera</taxon>
        <taxon>Panheteroptera</taxon>
        <taxon>Cimicomorpha</taxon>
        <taxon>Miridae</taxon>
        <taxon>Mirini</taxon>
        <taxon>Lygus</taxon>
    </lineage>
</organism>
<dbReference type="PANTHER" id="PTHR28661">
    <property type="entry name" value="SJOEGREN SYNDROME NUCLEAR AUTOANTIGEN 1"/>
    <property type="match status" value="1"/>
</dbReference>
<dbReference type="InterPro" id="IPR033362">
    <property type="entry name" value="SSNA1_fam"/>
</dbReference>
<evidence type="ECO:0008006" key="3">
    <source>
        <dbReference type="Google" id="ProtNLM"/>
    </source>
</evidence>
<dbReference type="EMBL" id="GBHO01022822">
    <property type="protein sequence ID" value="JAG20782.1"/>
    <property type="molecule type" value="Transcribed_RNA"/>
</dbReference>
<reference evidence="2" key="1">
    <citation type="journal article" date="2014" name="PLoS ONE">
        <title>Transcriptome-Based Identification of ABC Transporters in the Western Tarnished Plant Bug Lygus hesperus.</title>
        <authorList>
            <person name="Hull J.J."/>
            <person name="Chaney K."/>
            <person name="Geib S.M."/>
            <person name="Fabrick J.A."/>
            <person name="Brent C.S."/>
            <person name="Walsh D."/>
            <person name="Lavine L.C."/>
        </authorList>
    </citation>
    <scope>NUCLEOTIDE SEQUENCE</scope>
</reference>
<dbReference type="PANTHER" id="PTHR28661:SF1">
    <property type="entry name" value="MICROTUBULE NUCLEATION FACTOR SSNA1"/>
    <property type="match status" value="1"/>
</dbReference>
<sequence>MGEQGAALQKYNQELVKCIEQIKLKRYEITCEVEREEKVRDELERQLTDIQSKLDIVNASIRHKLEVKNNYDRAVKESEAAYMKILESSEILLNKVRRDSEILGDHKI</sequence>
<keyword evidence="1" id="KW-0175">Coiled coil</keyword>
<accession>A0A0A9XJ79</accession>
<dbReference type="AlphaFoldDB" id="A0A0A9XJ79"/>